<evidence type="ECO:0000259" key="2">
    <source>
        <dbReference type="Pfam" id="PF01551"/>
    </source>
</evidence>
<dbReference type="PANTHER" id="PTHR21666:SF270">
    <property type="entry name" value="MUREIN HYDROLASE ACTIVATOR ENVC"/>
    <property type="match status" value="1"/>
</dbReference>
<gene>
    <name evidence="4" type="ORF">GPM918_LOCUS41077</name>
    <name evidence="3" type="ORF">OVA965_LOCUS36715</name>
    <name evidence="6" type="ORF">SRO942_LOCUS42086</name>
    <name evidence="5" type="ORF">TMI583_LOCUS37743</name>
</gene>
<keyword evidence="1" id="KW-0732">Signal</keyword>
<feature type="signal peptide" evidence="1">
    <location>
        <begin position="1"/>
        <end position="26"/>
    </location>
</feature>
<dbReference type="InterPro" id="IPR050570">
    <property type="entry name" value="Cell_wall_metabolism_enzyme"/>
</dbReference>
<dbReference type="Proteomes" id="UP000677228">
    <property type="component" value="Unassembled WGS sequence"/>
</dbReference>
<accession>A0A815ZDF2</accession>
<dbReference type="EMBL" id="CAJNOQ010031587">
    <property type="protein sequence ID" value="CAF1580847.1"/>
    <property type="molecule type" value="Genomic_DNA"/>
</dbReference>
<evidence type="ECO:0000313" key="5">
    <source>
        <dbReference type="EMBL" id="CAF4284794.1"/>
    </source>
</evidence>
<organism evidence="4 7">
    <name type="scientific">Didymodactylos carnosus</name>
    <dbReference type="NCBI Taxonomy" id="1234261"/>
    <lineage>
        <taxon>Eukaryota</taxon>
        <taxon>Metazoa</taxon>
        <taxon>Spiralia</taxon>
        <taxon>Gnathifera</taxon>
        <taxon>Rotifera</taxon>
        <taxon>Eurotatoria</taxon>
        <taxon>Bdelloidea</taxon>
        <taxon>Philodinida</taxon>
        <taxon>Philodinidae</taxon>
        <taxon>Didymodactylos</taxon>
    </lineage>
</organism>
<feature type="domain" description="M23ase beta-sheet core" evidence="2">
    <location>
        <begin position="49"/>
        <end position="139"/>
    </location>
</feature>
<comment type="caution">
    <text evidence="4">The sequence shown here is derived from an EMBL/GenBank/DDBJ whole genome shotgun (WGS) entry which is preliminary data.</text>
</comment>
<dbReference type="Proteomes" id="UP000682733">
    <property type="component" value="Unassembled WGS sequence"/>
</dbReference>
<dbReference type="GO" id="GO:0004222">
    <property type="term" value="F:metalloendopeptidase activity"/>
    <property type="evidence" value="ECO:0007669"/>
    <property type="project" value="TreeGrafter"/>
</dbReference>
<dbReference type="InterPro" id="IPR011055">
    <property type="entry name" value="Dup_hybrid_motif"/>
</dbReference>
<evidence type="ECO:0000313" key="4">
    <source>
        <dbReference type="EMBL" id="CAF1580847.1"/>
    </source>
</evidence>
<dbReference type="EMBL" id="CAJOBA010055556">
    <property type="protein sequence ID" value="CAF4284794.1"/>
    <property type="molecule type" value="Genomic_DNA"/>
</dbReference>
<feature type="chain" id="PRO_5035609248" description="M23ase beta-sheet core domain-containing protein" evidence="1">
    <location>
        <begin position="27"/>
        <end position="155"/>
    </location>
</feature>
<dbReference type="Proteomes" id="UP000663829">
    <property type="component" value="Unassembled WGS sequence"/>
</dbReference>
<dbReference type="Gene3D" id="2.70.70.10">
    <property type="entry name" value="Glucose Permease (Domain IIA)"/>
    <property type="match status" value="1"/>
</dbReference>
<dbReference type="PANTHER" id="PTHR21666">
    <property type="entry name" value="PEPTIDASE-RELATED"/>
    <property type="match status" value="1"/>
</dbReference>
<dbReference type="OrthoDB" id="9985751at2759"/>
<dbReference type="CDD" id="cd12797">
    <property type="entry name" value="M23_peptidase"/>
    <property type="match status" value="1"/>
</dbReference>
<dbReference type="AlphaFoldDB" id="A0A815ZDF2"/>
<name>A0A815ZDF2_9BILA</name>
<reference evidence="4" key="1">
    <citation type="submission" date="2021-02" db="EMBL/GenBank/DDBJ databases">
        <authorList>
            <person name="Nowell W R."/>
        </authorList>
    </citation>
    <scope>NUCLEOTIDE SEQUENCE</scope>
</reference>
<evidence type="ECO:0000313" key="6">
    <source>
        <dbReference type="EMBL" id="CAF4448233.1"/>
    </source>
</evidence>
<dbReference type="EMBL" id="CAJOBC010097550">
    <property type="protein sequence ID" value="CAF4448233.1"/>
    <property type="molecule type" value="Genomic_DNA"/>
</dbReference>
<evidence type="ECO:0000313" key="3">
    <source>
        <dbReference type="EMBL" id="CAF1495810.1"/>
    </source>
</evidence>
<proteinExistence type="predicted"/>
<keyword evidence="7" id="KW-1185">Reference proteome</keyword>
<dbReference type="Pfam" id="PF01551">
    <property type="entry name" value="Peptidase_M23"/>
    <property type="match status" value="1"/>
</dbReference>
<dbReference type="EMBL" id="CAJNOK010033569">
    <property type="protein sequence ID" value="CAF1495810.1"/>
    <property type="molecule type" value="Genomic_DNA"/>
</dbReference>
<dbReference type="InterPro" id="IPR016047">
    <property type="entry name" value="M23ase_b-sheet_dom"/>
</dbReference>
<sequence length="155" mass="16569">MVDTHVLSRLFIIVIVAHFITDQANGVSPVPGKKITTPFGTKGNWAGGFHTADDYACPVGTKVVATRAGVVKSGNWGAALGLHILIESKDASGKTIRHIYAHLSKKIAKVGDTVKAGQEIAKSGKSGTVTGPHLHYGERTAPYAYNNHRKPQFNR</sequence>
<dbReference type="Proteomes" id="UP000681722">
    <property type="component" value="Unassembled WGS sequence"/>
</dbReference>
<evidence type="ECO:0000313" key="7">
    <source>
        <dbReference type="Proteomes" id="UP000663829"/>
    </source>
</evidence>
<protein>
    <recommendedName>
        <fullName evidence="2">M23ase beta-sheet core domain-containing protein</fullName>
    </recommendedName>
</protein>
<evidence type="ECO:0000256" key="1">
    <source>
        <dbReference type="SAM" id="SignalP"/>
    </source>
</evidence>
<dbReference type="SUPFAM" id="SSF51261">
    <property type="entry name" value="Duplicated hybrid motif"/>
    <property type="match status" value="1"/>
</dbReference>